<feature type="domain" description="Amidohydrolase-related" evidence="5">
    <location>
        <begin position="72"/>
        <end position="350"/>
    </location>
</feature>
<dbReference type="GO" id="GO:0000034">
    <property type="term" value="F:adenine deaminase activity"/>
    <property type="evidence" value="ECO:0007669"/>
    <property type="project" value="UniProtKB-EC"/>
</dbReference>
<dbReference type="PANTHER" id="PTHR11113">
    <property type="entry name" value="N-ACETYLGLUCOSAMINE-6-PHOSPHATE DEACETYLASE"/>
    <property type="match status" value="1"/>
</dbReference>
<evidence type="ECO:0000313" key="7">
    <source>
        <dbReference type="EMBL" id="EPR40492.1"/>
    </source>
</evidence>
<proteinExistence type="inferred from homology"/>
<evidence type="ECO:0000313" key="8">
    <source>
        <dbReference type="Proteomes" id="UP000014977"/>
    </source>
</evidence>
<dbReference type="EMBL" id="ATHJ01000082">
    <property type="protein sequence ID" value="EPR40492.1"/>
    <property type="molecule type" value="Genomic_DNA"/>
</dbReference>
<evidence type="ECO:0000256" key="2">
    <source>
        <dbReference type="ARBA" id="ARBA00012782"/>
    </source>
</evidence>
<dbReference type="SUPFAM" id="SSF51556">
    <property type="entry name" value="Metallo-dependent hydrolases"/>
    <property type="match status" value="1"/>
</dbReference>
<comment type="similarity">
    <text evidence="1">Belongs to the metallo-dependent hydrolases superfamily. Adenine deaminase family.</text>
</comment>
<feature type="domain" description="Adenine deaminase C-terminal" evidence="6">
    <location>
        <begin position="407"/>
        <end position="572"/>
    </location>
</feature>
<protein>
    <recommendedName>
        <fullName evidence="2">adenine deaminase</fullName>
        <ecNumber evidence="2">3.5.4.2</ecNumber>
    </recommendedName>
</protein>
<organism evidence="7 8">
    <name type="scientific">Desulfococcus multivorans DSM 2059</name>
    <dbReference type="NCBI Taxonomy" id="1121405"/>
    <lineage>
        <taxon>Bacteria</taxon>
        <taxon>Pseudomonadati</taxon>
        <taxon>Thermodesulfobacteriota</taxon>
        <taxon>Desulfobacteria</taxon>
        <taxon>Desulfobacterales</taxon>
        <taxon>Desulfococcaceae</taxon>
        <taxon>Desulfococcus</taxon>
    </lineage>
</organism>
<dbReference type="Gene3D" id="2.30.40.10">
    <property type="entry name" value="Urease, subunit C, domain 1"/>
    <property type="match status" value="1"/>
</dbReference>
<dbReference type="Gene3D" id="3.20.20.140">
    <property type="entry name" value="Metal-dependent hydrolases"/>
    <property type="match status" value="1"/>
</dbReference>
<dbReference type="Pfam" id="PF13382">
    <property type="entry name" value="Adenine_deam_C"/>
    <property type="match status" value="1"/>
</dbReference>
<dbReference type="Pfam" id="PF01979">
    <property type="entry name" value="Amidohydro_1"/>
    <property type="match status" value="1"/>
</dbReference>
<evidence type="ECO:0000256" key="3">
    <source>
        <dbReference type="ARBA" id="ARBA00022801"/>
    </source>
</evidence>
<evidence type="ECO:0000256" key="1">
    <source>
        <dbReference type="ARBA" id="ARBA00006773"/>
    </source>
</evidence>
<gene>
    <name evidence="7" type="ORF">dsmv_2383</name>
</gene>
<dbReference type="eggNOG" id="COG1001">
    <property type="taxonomic scope" value="Bacteria"/>
</dbReference>
<dbReference type="RefSeq" id="WP_020876814.1">
    <property type="nucleotide sequence ID" value="NZ_ATHJ01000082.1"/>
</dbReference>
<dbReference type="InterPro" id="IPR006680">
    <property type="entry name" value="Amidohydro-rel"/>
</dbReference>
<keyword evidence="8" id="KW-1185">Reference proteome</keyword>
<evidence type="ECO:0000256" key="4">
    <source>
        <dbReference type="ARBA" id="ARBA00047720"/>
    </source>
</evidence>
<dbReference type="EC" id="3.5.4.2" evidence="2"/>
<dbReference type="Proteomes" id="UP000014977">
    <property type="component" value="Unassembled WGS sequence"/>
</dbReference>
<comment type="caution">
    <text evidence="7">The sequence shown here is derived from an EMBL/GenBank/DDBJ whole genome shotgun (WGS) entry which is preliminary data.</text>
</comment>
<dbReference type="InterPro" id="IPR011059">
    <property type="entry name" value="Metal-dep_hydrolase_composite"/>
</dbReference>
<comment type="catalytic activity">
    <reaction evidence="4">
        <text>adenine + H2O + H(+) = hypoxanthine + NH4(+)</text>
        <dbReference type="Rhea" id="RHEA:23688"/>
        <dbReference type="ChEBI" id="CHEBI:15377"/>
        <dbReference type="ChEBI" id="CHEBI:15378"/>
        <dbReference type="ChEBI" id="CHEBI:16708"/>
        <dbReference type="ChEBI" id="CHEBI:17368"/>
        <dbReference type="ChEBI" id="CHEBI:28938"/>
        <dbReference type="EC" id="3.5.4.2"/>
    </reaction>
</comment>
<evidence type="ECO:0000259" key="6">
    <source>
        <dbReference type="Pfam" id="PF13382"/>
    </source>
</evidence>
<dbReference type="OrthoDB" id="9775607at2"/>
<dbReference type="STRING" id="897.B2D07_12200"/>
<dbReference type="SUPFAM" id="SSF51338">
    <property type="entry name" value="Composite domain of metallo-dependent hydrolases"/>
    <property type="match status" value="1"/>
</dbReference>
<sequence>MERTHRLIEVAQGREKAHLAVVHATLANVYSGELLENQAVCVWDRRIAYVGPHPDPAIGPDTVIIDAGGKPLIPGLIDGHTHLAVMHSAGAFLASAIPGGTTAVVTETTEPYAVRGYAGIVDFMDSFADQPIHVFGTAPPMISISPNCPPIAVADLHRLISRNDIIGLGESYWQMVLRNPEQMLPILDAVMSAGKRLEGHSAGARDAALNAYAAAGISSCHEPIAADEALDRLRLGFYVMIREGSIRRDLTKISALRKTASDLRRLILVTDGVSPHELLEKGYMEYVVQKAIDAGFTFMEAVQMATLNPATHFNLDHMIGGIAPGRYADMAILPNIRTIRPELVICKGRIIARDGRCMVSPRAHRYQPESLDTVHLPDPLTAADFRISASHGDQQTTVRVIDMVTDLVSRESHVTLPVIKGEIKADVTRDIVKVAAVNRTHRAGQRFVGMIRGFGINAGAVACSTGWDTAGIVAVGASDGDMAVAINRLHDLKGGVVVCRDGGVVAELALPVFGLMSHLPIGGLTESIDAVNTSTHALGVKFRDPIQTLSTLTSAAIPFLRICEEGLVNLKNGPCTLVVSPC</sequence>
<accession>S7TTR8</accession>
<dbReference type="InterPro" id="IPR026912">
    <property type="entry name" value="Adenine_deam_C"/>
</dbReference>
<dbReference type="PATRIC" id="fig|1121405.3.peg.1960"/>
<name>S7TTR8_DESML</name>
<dbReference type="PANTHER" id="PTHR11113:SF2">
    <property type="entry name" value="ADENINE DEAMINASE"/>
    <property type="match status" value="1"/>
</dbReference>
<keyword evidence="3" id="KW-0378">Hydrolase</keyword>
<dbReference type="InterPro" id="IPR032466">
    <property type="entry name" value="Metal_Hydrolase"/>
</dbReference>
<evidence type="ECO:0000259" key="5">
    <source>
        <dbReference type="Pfam" id="PF01979"/>
    </source>
</evidence>
<reference evidence="7 8" key="1">
    <citation type="journal article" date="2013" name="Genome Announc.">
        <title>Draft genome sequences for three mercury-methylating, sulfate-reducing bacteria.</title>
        <authorList>
            <person name="Brown S.D."/>
            <person name="Hurt R.A.Jr."/>
            <person name="Gilmour C.C."/>
            <person name="Elias D.A."/>
        </authorList>
    </citation>
    <scope>NUCLEOTIDE SEQUENCE [LARGE SCALE GENOMIC DNA]</scope>
    <source>
        <strain evidence="7 8">DSM 2059</strain>
    </source>
</reference>
<dbReference type="AlphaFoldDB" id="S7TTR8"/>